<name>V6KVP4_STRRC</name>
<dbReference type="HOGENOM" id="CLU_2235119_0_0_11"/>
<proteinExistence type="predicted"/>
<keyword evidence="3" id="KW-1185">Reference proteome</keyword>
<dbReference type="Proteomes" id="UP000017984">
    <property type="component" value="Chromosome"/>
</dbReference>
<sequence length="105" mass="11054">MQVVENVARTVLGDLAGPVEDVRVQYRGDACPVGGERRLPVGVDLLGGAGQTGVRVVEQRPQPGAEVSLVVFQMIDVAADPVDGGVLDGGQLRVERRGRPRQGRG</sequence>
<organism evidence="2 3">
    <name type="scientific">Streptomyces roseochromogenus subsp. oscitans DS 12.976</name>
    <dbReference type="NCBI Taxonomy" id="1352936"/>
    <lineage>
        <taxon>Bacteria</taxon>
        <taxon>Bacillati</taxon>
        <taxon>Actinomycetota</taxon>
        <taxon>Actinomycetes</taxon>
        <taxon>Kitasatosporales</taxon>
        <taxon>Streptomycetaceae</taxon>
        <taxon>Streptomyces</taxon>
    </lineage>
</organism>
<protein>
    <submittedName>
        <fullName evidence="2">Uncharacterized protein</fullName>
    </submittedName>
</protein>
<gene>
    <name evidence="2" type="ORF">M878_03050</name>
</gene>
<feature type="region of interest" description="Disordered" evidence="1">
    <location>
        <begin position="83"/>
        <end position="105"/>
    </location>
</feature>
<dbReference type="AlphaFoldDB" id="V6KVP4"/>
<evidence type="ECO:0000313" key="2">
    <source>
        <dbReference type="EMBL" id="EST36093.1"/>
    </source>
</evidence>
<dbReference type="EMBL" id="AWQX01000020">
    <property type="protein sequence ID" value="EST36093.1"/>
    <property type="molecule type" value="Genomic_DNA"/>
</dbReference>
<comment type="caution">
    <text evidence="2">The sequence shown here is derived from an EMBL/GenBank/DDBJ whole genome shotgun (WGS) entry which is preliminary data.</text>
</comment>
<feature type="compositionally biased region" description="Basic residues" evidence="1">
    <location>
        <begin position="96"/>
        <end position="105"/>
    </location>
</feature>
<evidence type="ECO:0000256" key="1">
    <source>
        <dbReference type="SAM" id="MobiDB-lite"/>
    </source>
</evidence>
<dbReference type="PATRIC" id="fig|1352936.5.peg.672"/>
<reference evidence="2 3" key="1">
    <citation type="journal article" date="2014" name="Genome Announc.">
        <title>Draft Genome Sequence of Streptomyces roseochromogenes subsp. oscitans DS 12.976, Producer of the Aminocoumarin Antibiotic Clorobiocin.</title>
        <authorList>
            <person name="Ruckert C."/>
            <person name="Kalinowski J."/>
            <person name="Heide L."/>
            <person name="Apel A.K."/>
        </authorList>
    </citation>
    <scope>NUCLEOTIDE SEQUENCE [LARGE SCALE GENOMIC DNA]</scope>
    <source>
        <strain evidence="2 3">DS 12.976</strain>
    </source>
</reference>
<accession>V6KVP4</accession>
<evidence type="ECO:0000313" key="3">
    <source>
        <dbReference type="Proteomes" id="UP000017984"/>
    </source>
</evidence>